<protein>
    <recommendedName>
        <fullName evidence="3">DUF4848 domain-containing protein</fullName>
    </recommendedName>
</protein>
<accession>A0ABY6D008</accession>
<gene>
    <name evidence="1" type="ORF">N6H18_07670</name>
</gene>
<sequence length="362" mass="41735">MKSTTYFKLPLYFVILLTIFSCSENDQLSNTLVSESYSLPESLKPKLCHENGILVFESIEQFEQISNNLMAESDRYYINYINGLGENLTEDEINDLMYENEFNPYLVFETFENYHGITSLRSELQARREVWLDNQELVGDDPSQYPISDRTLPFTNLEGEYIIGSTIMHIESSGLGYEILNKDFEALDRVRSGSFKLSEDTRSGVRLSSNVIVHNPEVMQNKNARSLASCQIYADANGTYKNHDDSNYKLFWRLNSSYDGLHTTIQAKVYVERKKYGVWRPYMTSLEAYFTANVYNPETCNLHGEYNDYTNRSWALYATAQKQFLLGIKSVKSGEFKGIFNSGKHDEIVRVYGVDSGYSTHR</sequence>
<organism evidence="1 2">
    <name type="scientific">Reichenbachiella agarivorans</name>
    <dbReference type="NCBI Taxonomy" id="2979464"/>
    <lineage>
        <taxon>Bacteria</taxon>
        <taxon>Pseudomonadati</taxon>
        <taxon>Bacteroidota</taxon>
        <taxon>Cytophagia</taxon>
        <taxon>Cytophagales</taxon>
        <taxon>Reichenbachiellaceae</taxon>
        <taxon>Reichenbachiella</taxon>
    </lineage>
</organism>
<evidence type="ECO:0000313" key="1">
    <source>
        <dbReference type="EMBL" id="UXP33825.1"/>
    </source>
</evidence>
<reference evidence="1" key="1">
    <citation type="submission" date="2022-09" db="EMBL/GenBank/DDBJ databases">
        <title>Comparative genomics and taxonomic characterization of three novel marine species of genus Reichenbachiella exhibiting antioxidant and polysaccharide degradation activities.</title>
        <authorList>
            <person name="Muhammad N."/>
            <person name="Lee Y.-J."/>
            <person name="Ko J."/>
            <person name="Kim S.-G."/>
        </authorList>
    </citation>
    <scope>NUCLEOTIDE SEQUENCE</scope>
    <source>
        <strain evidence="1">BKB1-1</strain>
    </source>
</reference>
<keyword evidence="2" id="KW-1185">Reference proteome</keyword>
<dbReference type="EMBL" id="CP106679">
    <property type="protein sequence ID" value="UXP33825.1"/>
    <property type="molecule type" value="Genomic_DNA"/>
</dbReference>
<proteinExistence type="predicted"/>
<dbReference type="PROSITE" id="PS51257">
    <property type="entry name" value="PROKAR_LIPOPROTEIN"/>
    <property type="match status" value="1"/>
</dbReference>
<evidence type="ECO:0008006" key="3">
    <source>
        <dbReference type="Google" id="ProtNLM"/>
    </source>
</evidence>
<dbReference type="RefSeq" id="WP_262311251.1">
    <property type="nucleotide sequence ID" value="NZ_CP106679.1"/>
</dbReference>
<name>A0ABY6D008_9BACT</name>
<dbReference type="Proteomes" id="UP001065174">
    <property type="component" value="Chromosome"/>
</dbReference>
<evidence type="ECO:0000313" key="2">
    <source>
        <dbReference type="Proteomes" id="UP001065174"/>
    </source>
</evidence>